<sequence length="196" mass="20573">MLTAALSASLQAFYTLYTALLVYLTQRVSLSRRLSQRQMLTAIHDVTGAWGGLGAALAGLWQQTKVVASPLGVLSVTAYLLNISVPHITSSSIIQFQTLNNTVTASSLTAVGWPDSSVNYNGFNWATISSLAPSIESFSGLGNAGLANGTVYDVLLDNTGIGNVRVNATSINADCALVAGMVYDAAGWLRDQNGDL</sequence>
<keyword evidence="2" id="KW-1185">Reference proteome</keyword>
<reference evidence="1" key="1">
    <citation type="journal article" date="2021" name="New Phytol.">
        <title>Evolutionary innovations through gain and loss of genes in the ectomycorrhizal Boletales.</title>
        <authorList>
            <person name="Wu G."/>
            <person name="Miyauchi S."/>
            <person name="Morin E."/>
            <person name="Kuo A."/>
            <person name="Drula E."/>
            <person name="Varga T."/>
            <person name="Kohler A."/>
            <person name="Feng B."/>
            <person name="Cao Y."/>
            <person name="Lipzen A."/>
            <person name="Daum C."/>
            <person name="Hundley H."/>
            <person name="Pangilinan J."/>
            <person name="Johnson J."/>
            <person name="Barry K."/>
            <person name="LaButti K."/>
            <person name="Ng V."/>
            <person name="Ahrendt S."/>
            <person name="Min B."/>
            <person name="Choi I.G."/>
            <person name="Park H."/>
            <person name="Plett J.M."/>
            <person name="Magnuson J."/>
            <person name="Spatafora J.W."/>
            <person name="Nagy L.G."/>
            <person name="Henrissat B."/>
            <person name="Grigoriev I.V."/>
            <person name="Yang Z.L."/>
            <person name="Xu J."/>
            <person name="Martin F.M."/>
        </authorList>
    </citation>
    <scope>NUCLEOTIDE SEQUENCE</scope>
    <source>
        <strain evidence="1">KUC20120723A-06</strain>
    </source>
</reference>
<dbReference type="Proteomes" id="UP000790709">
    <property type="component" value="Unassembled WGS sequence"/>
</dbReference>
<dbReference type="EMBL" id="MU266384">
    <property type="protein sequence ID" value="KAH7926345.1"/>
    <property type="molecule type" value="Genomic_DNA"/>
</dbReference>
<evidence type="ECO:0000313" key="1">
    <source>
        <dbReference type="EMBL" id="KAH7926345.1"/>
    </source>
</evidence>
<gene>
    <name evidence="1" type="ORF">BV22DRAFT_360829</name>
</gene>
<organism evidence="1 2">
    <name type="scientific">Leucogyrophana mollusca</name>
    <dbReference type="NCBI Taxonomy" id="85980"/>
    <lineage>
        <taxon>Eukaryota</taxon>
        <taxon>Fungi</taxon>
        <taxon>Dikarya</taxon>
        <taxon>Basidiomycota</taxon>
        <taxon>Agaricomycotina</taxon>
        <taxon>Agaricomycetes</taxon>
        <taxon>Agaricomycetidae</taxon>
        <taxon>Boletales</taxon>
        <taxon>Boletales incertae sedis</taxon>
        <taxon>Leucogyrophana</taxon>
    </lineage>
</organism>
<accession>A0ACB8BMG7</accession>
<comment type="caution">
    <text evidence="1">The sequence shown here is derived from an EMBL/GenBank/DDBJ whole genome shotgun (WGS) entry which is preliminary data.</text>
</comment>
<evidence type="ECO:0000313" key="2">
    <source>
        <dbReference type="Proteomes" id="UP000790709"/>
    </source>
</evidence>
<protein>
    <submittedName>
        <fullName evidence="1">Uncharacterized protein</fullName>
    </submittedName>
</protein>
<name>A0ACB8BMG7_9AGAM</name>
<proteinExistence type="predicted"/>